<reference evidence="3 4" key="1">
    <citation type="submission" date="2007-10" db="EMBL/GenBank/DDBJ databases">
        <title>Complete sequence of Caldivirga maquilingensis IC-167.</title>
        <authorList>
            <consortium name="US DOE Joint Genome Institute"/>
            <person name="Copeland A."/>
            <person name="Lucas S."/>
            <person name="Lapidus A."/>
            <person name="Barry K."/>
            <person name="Glavina del Rio T."/>
            <person name="Dalin E."/>
            <person name="Tice H."/>
            <person name="Pitluck S."/>
            <person name="Saunders E."/>
            <person name="Brettin T."/>
            <person name="Bruce D."/>
            <person name="Detter J.C."/>
            <person name="Han C."/>
            <person name="Schmutz J."/>
            <person name="Larimer F."/>
            <person name="Land M."/>
            <person name="Hauser L."/>
            <person name="Kyrpides N."/>
            <person name="Ivanova N."/>
            <person name="Biddle J.F."/>
            <person name="Zhang Z."/>
            <person name="Fitz-Gibbon S.T."/>
            <person name="Lowe T.M."/>
            <person name="Saltikov C."/>
            <person name="House C.H."/>
            <person name="Richardson P."/>
        </authorList>
    </citation>
    <scope>NUCLEOTIDE SEQUENCE [LARGE SCALE GENOMIC DNA]</scope>
    <source>
        <strain evidence="4">ATCC 700844 / DSM 13496 / JCM 10307 / IC-167</strain>
    </source>
</reference>
<accession>A8MDC3</accession>
<proteinExistence type="predicted"/>
<dbReference type="InterPro" id="IPR051450">
    <property type="entry name" value="Gfo/Idh/MocA_Oxidoreductases"/>
</dbReference>
<dbReference type="InterPro" id="IPR036291">
    <property type="entry name" value="NAD(P)-bd_dom_sf"/>
</dbReference>
<dbReference type="Pfam" id="PF01408">
    <property type="entry name" value="GFO_IDH_MocA"/>
    <property type="match status" value="1"/>
</dbReference>
<dbReference type="Gene3D" id="3.40.50.720">
    <property type="entry name" value="NAD(P)-binding Rossmann-like Domain"/>
    <property type="match status" value="1"/>
</dbReference>
<sequence length="310" mass="35011">MGSTHFKLVNELGVKVTAVSDIDEARLMEYSKMGIRTYRDYAKMLDEGGFDGVIIATPPSLHAEQAVYALKKGYYVFLEKPMANDLEEARLIYNEAKGRGRLMIGFTLRFHKLYIMVKEALDSRLGKPVTMWHIALGTMPTTGWLKDKSVSGGILNEHGVHVLYQYYWYAGRVREVYADAVTVTSGITVEDNVTVFMKHDNGASSIFHLSWSGGHSWRKWGLTAERGRVTVEGYVTGNYVISDLNGNVIEKGDFEESIMHAYIDEVKHFVRCIENNEKPIINEEDGYHVQQIVDAAYKSALTHSKVIITQ</sequence>
<dbReference type="SUPFAM" id="SSF51735">
    <property type="entry name" value="NAD(P)-binding Rossmann-fold domains"/>
    <property type="match status" value="1"/>
</dbReference>
<feature type="domain" description="GFO/IDH/MocA-like oxidoreductase" evidence="2">
    <location>
        <begin position="117"/>
        <end position="227"/>
    </location>
</feature>
<gene>
    <name evidence="3" type="ordered locus">Cmaq_0947</name>
</gene>
<evidence type="ECO:0000313" key="3">
    <source>
        <dbReference type="EMBL" id="ABW01779.1"/>
    </source>
</evidence>
<dbReference type="Pfam" id="PF22725">
    <property type="entry name" value="GFO_IDH_MocA_C3"/>
    <property type="match status" value="1"/>
</dbReference>
<organism evidence="3 4">
    <name type="scientific">Caldivirga maquilingensis (strain ATCC 700844 / DSM 13496 / JCM 10307 / IC-167)</name>
    <dbReference type="NCBI Taxonomy" id="397948"/>
    <lineage>
        <taxon>Archaea</taxon>
        <taxon>Thermoproteota</taxon>
        <taxon>Thermoprotei</taxon>
        <taxon>Thermoproteales</taxon>
        <taxon>Thermoproteaceae</taxon>
        <taxon>Caldivirga</taxon>
    </lineage>
</organism>
<feature type="domain" description="Gfo/Idh/MocA-like oxidoreductase N-terminal" evidence="1">
    <location>
        <begin position="2"/>
        <end position="103"/>
    </location>
</feature>
<dbReference type="EMBL" id="CP000852">
    <property type="protein sequence ID" value="ABW01779.1"/>
    <property type="molecule type" value="Genomic_DNA"/>
</dbReference>
<evidence type="ECO:0000259" key="2">
    <source>
        <dbReference type="Pfam" id="PF22725"/>
    </source>
</evidence>
<dbReference type="InterPro" id="IPR055170">
    <property type="entry name" value="GFO_IDH_MocA-like_dom"/>
</dbReference>
<dbReference type="GO" id="GO:0000166">
    <property type="term" value="F:nucleotide binding"/>
    <property type="evidence" value="ECO:0007669"/>
    <property type="project" value="InterPro"/>
</dbReference>
<dbReference type="Proteomes" id="UP000001137">
    <property type="component" value="Chromosome"/>
</dbReference>
<dbReference type="PANTHER" id="PTHR43377:SF1">
    <property type="entry name" value="BILIVERDIN REDUCTASE A"/>
    <property type="match status" value="1"/>
</dbReference>
<dbReference type="KEGG" id="cma:Cmaq_0947"/>
<protein>
    <submittedName>
        <fullName evidence="3">Oxidoreductase domain protein</fullName>
    </submittedName>
</protein>
<dbReference type="PANTHER" id="PTHR43377">
    <property type="entry name" value="BILIVERDIN REDUCTASE A"/>
    <property type="match status" value="1"/>
</dbReference>
<evidence type="ECO:0000313" key="4">
    <source>
        <dbReference type="Proteomes" id="UP000001137"/>
    </source>
</evidence>
<dbReference type="AlphaFoldDB" id="A8MDC3"/>
<dbReference type="eggNOG" id="arCOG01622">
    <property type="taxonomic scope" value="Archaea"/>
</dbReference>
<evidence type="ECO:0000259" key="1">
    <source>
        <dbReference type="Pfam" id="PF01408"/>
    </source>
</evidence>
<keyword evidence="4" id="KW-1185">Reference proteome</keyword>
<dbReference type="InterPro" id="IPR000683">
    <property type="entry name" value="Gfo/Idh/MocA-like_OxRdtase_N"/>
</dbReference>
<dbReference type="SUPFAM" id="SSF55347">
    <property type="entry name" value="Glyceraldehyde-3-phosphate dehydrogenase-like, C-terminal domain"/>
    <property type="match status" value="1"/>
</dbReference>
<name>A8MDC3_CALMQ</name>
<dbReference type="HOGENOM" id="CLU_023194_1_2_2"/>
<dbReference type="STRING" id="397948.Cmaq_0947"/>
<dbReference type="Gene3D" id="3.30.360.10">
    <property type="entry name" value="Dihydrodipicolinate Reductase, domain 2"/>
    <property type="match status" value="1"/>
</dbReference>